<proteinExistence type="predicted"/>
<reference evidence="1 2" key="1">
    <citation type="submission" date="2019-02" db="EMBL/GenBank/DDBJ databases">
        <title>Genomic Encyclopedia of Type Strains, Phase IV (KMG-IV): sequencing the most valuable type-strain genomes for metagenomic binning, comparative biology and taxonomic classification.</title>
        <authorList>
            <person name="Goeker M."/>
        </authorList>
    </citation>
    <scope>NUCLEOTIDE SEQUENCE [LARGE SCALE GENOMIC DNA]</scope>
    <source>
        <strain evidence="1 2">DSM 101727</strain>
    </source>
</reference>
<dbReference type="EMBL" id="SGWQ01000013">
    <property type="protein sequence ID" value="RZS32195.1"/>
    <property type="molecule type" value="Genomic_DNA"/>
</dbReference>
<dbReference type="AlphaFoldDB" id="A0A4Q7KDC0"/>
<accession>A0A4Q7KDC0</accession>
<sequence>MAKGVLMTMGLSAGDLAGVELAGIVAYLRATGWREADSFARTVVWARAVSEDDTEVLVPDSRQLRGYESSVAELLATLSAVERRPRTEVLRDITSTNLDVQYIRTTPDGPSGTIPLHEGYLAIHGVRDLFLFAATSAVSTDRPAVLPSTKPLEAQGFLDTVRLGQTGSGSYVLRLETPLPQANTTPPLSSRDVLLHLHAAVSAAHNAAVDSVERQDLTHFADRIVDGVSANLCEALTKIGGLRQSEFDMRFAWAPAAPVEEETPAVAFDQGQINALKRGARFLRELPVLQRATVVGQVVDLHRAPQDRLGKVQLEGTVQGQEAALVTMQLPSNWYDLAVVAHGEREHAQLQVVGDLRFTGRQYVVSGVTSVEIIRESR</sequence>
<name>A0A4Q7KDC0_9PSEU</name>
<keyword evidence="2" id="KW-1185">Reference proteome</keyword>
<organism evidence="1 2">
    <name type="scientific">Herbihabitans rhizosphaerae</name>
    <dbReference type="NCBI Taxonomy" id="1872711"/>
    <lineage>
        <taxon>Bacteria</taxon>
        <taxon>Bacillati</taxon>
        <taxon>Actinomycetota</taxon>
        <taxon>Actinomycetes</taxon>
        <taxon>Pseudonocardiales</taxon>
        <taxon>Pseudonocardiaceae</taxon>
        <taxon>Herbihabitans</taxon>
    </lineage>
</organism>
<gene>
    <name evidence="1" type="ORF">EV193_11336</name>
</gene>
<evidence type="ECO:0000313" key="2">
    <source>
        <dbReference type="Proteomes" id="UP000294257"/>
    </source>
</evidence>
<dbReference type="Proteomes" id="UP000294257">
    <property type="component" value="Unassembled WGS sequence"/>
</dbReference>
<evidence type="ECO:0000313" key="1">
    <source>
        <dbReference type="EMBL" id="RZS32195.1"/>
    </source>
</evidence>
<comment type="caution">
    <text evidence="1">The sequence shown here is derived from an EMBL/GenBank/DDBJ whole genome shotgun (WGS) entry which is preliminary data.</text>
</comment>
<protein>
    <submittedName>
        <fullName evidence="1">Uncharacterized protein</fullName>
    </submittedName>
</protein>